<evidence type="ECO:0000313" key="1">
    <source>
        <dbReference type="EMBL" id="MBW7454662.1"/>
    </source>
</evidence>
<dbReference type="EMBL" id="JAHZIK010000231">
    <property type="protein sequence ID" value="MBW7454662.1"/>
    <property type="molecule type" value="Genomic_DNA"/>
</dbReference>
<name>A0ABS7C193_9BACL</name>
<evidence type="ECO:0000313" key="2">
    <source>
        <dbReference type="Proteomes" id="UP001519887"/>
    </source>
</evidence>
<dbReference type="Gene3D" id="2.60.120.260">
    <property type="entry name" value="Galactose-binding domain-like"/>
    <property type="match status" value="2"/>
</dbReference>
<dbReference type="Proteomes" id="UP001519887">
    <property type="component" value="Unassembled WGS sequence"/>
</dbReference>
<proteinExistence type="predicted"/>
<dbReference type="InterPro" id="IPR008979">
    <property type="entry name" value="Galactose-bd-like_sf"/>
</dbReference>
<protein>
    <submittedName>
        <fullName evidence="1">Uncharacterized protein</fullName>
    </submittedName>
</protein>
<gene>
    <name evidence="1" type="ORF">K0U00_11535</name>
</gene>
<organism evidence="1 2">
    <name type="scientific">Paenibacillus sepulcri</name>
    <dbReference type="NCBI Taxonomy" id="359917"/>
    <lineage>
        <taxon>Bacteria</taxon>
        <taxon>Bacillati</taxon>
        <taxon>Bacillota</taxon>
        <taxon>Bacilli</taxon>
        <taxon>Bacillales</taxon>
        <taxon>Paenibacillaceae</taxon>
        <taxon>Paenibacillus</taxon>
    </lineage>
</organism>
<dbReference type="SUPFAM" id="SSF49785">
    <property type="entry name" value="Galactose-binding domain-like"/>
    <property type="match status" value="1"/>
</dbReference>
<dbReference type="RefSeq" id="WP_210046069.1">
    <property type="nucleotide sequence ID" value="NZ_JBHLVU010000028.1"/>
</dbReference>
<comment type="caution">
    <text evidence="1">The sequence shown here is derived from an EMBL/GenBank/DDBJ whole genome shotgun (WGS) entry which is preliminary data.</text>
</comment>
<accession>A0ABS7C193</accession>
<reference evidence="1 2" key="1">
    <citation type="submission" date="2021-07" db="EMBL/GenBank/DDBJ databases">
        <title>Paenibacillus radiodurans sp. nov., isolated from the southeastern edge of Tengger Desert.</title>
        <authorList>
            <person name="Zhang G."/>
        </authorList>
    </citation>
    <scope>NUCLEOTIDE SEQUENCE [LARGE SCALE GENOMIC DNA]</scope>
    <source>
        <strain evidence="1 2">CCM 7311</strain>
    </source>
</reference>
<sequence>MAFNEKTDWQYNDLVTETDMNRIEQGIGDVHDRVDQIFEDSSVTVPLKYGTQIVEGGNVPAIAFPQIQGRTLVNMIGDAGNGESLNSWSASPAVLTLDSMQKVSGSSSYKLTYNGSADGNNLAAVKFTAPIKDTGRYLIIGQIKPNVGTALIYPVTYNGPTVTGDYNALVPLITDTAAFNLSIFKFSPNPGSTSLAIRLLVSANGNANFDDIRVYEISQTEYDELASMTPVQISTKYPCLGTGIHGVKNPTLTNIRDNLIPPFSEWTLHTNARVTEPYELQLNAITNWSDSVVNIPVLENQVYSFSHASEDDNFFISALDANMQRIGEWANDDGAPEKNGSTFITPSGTKYLHVIATNALTTTGTFLFKFPRLEIGAATTLFKPQCKTTVQLYTELLGLTGGETDSIEYMDGKLKKFKRYEKILLDGSLPWVLHQQNALAYKQVRIDAMLSNIVDGTKLITKYNGKILGKYNNVLDSPDQVYDGVLTNSQNLYISVSGVDSGWGDSYVPTVAEIQAYFYGWKMHDFITNPDGSGMFNGGSNKAWVRRIDGSNAVYVDSSNVLPTRQASNFKPYELQYQLAASVIEDVSMCGAVMLERGNNHITLVSEGASLNTASLKFADTLYTTVKDLGKLQILTMEKIPTMSYKNWLINGNFDIWQRRTSAINPTFASFSADRWKLFTAISTSVLPTSITHSRQSIVNDEIPNAAYFYRVNTNGAGSNYAADDAYLLQQLIENGTRYLAGLGKKVTVSFWARSSIAGKKLGIFLGQSYGTGGSPSAGESISGTTFSLTSTWTHYKYTFTTNTLKGKTFGTNGDDTLQVHFLYAWGNKGYASALGVPGRVETFGGSGNIDIAQVQVNSGDTALSFQPHSFAEELALCQRYFEKTYNYTVSPGTVTADGMVSIYSQGGYIVADGGSFKVEKRMPPTMTVYSMSGAVSKASLFTTGSDVAVSGMEFRSTSHAGRLFTAASGAQEGVYQWHWTADAEL</sequence>
<keyword evidence="2" id="KW-1185">Reference proteome</keyword>